<keyword evidence="2" id="KW-1185">Reference proteome</keyword>
<evidence type="ECO:0000313" key="1">
    <source>
        <dbReference type="EMBL" id="ADN51263.1"/>
    </source>
</evidence>
<dbReference type="CDD" id="cd10441">
    <property type="entry name" value="GIY-YIG_COG1833"/>
    <property type="match status" value="1"/>
</dbReference>
<dbReference type="InterPro" id="IPR002837">
    <property type="entry name" value="DUF123"/>
</dbReference>
<accession>E1QNH5</accession>
<dbReference type="KEGG" id="vdi:Vdis_1891"/>
<dbReference type="eggNOG" id="arCOG00463">
    <property type="taxonomic scope" value="Archaea"/>
</dbReference>
<dbReference type="STRING" id="572478.Vdis_1891"/>
<evidence type="ECO:0008006" key="3">
    <source>
        <dbReference type="Google" id="ProtNLM"/>
    </source>
</evidence>
<evidence type="ECO:0000313" key="2">
    <source>
        <dbReference type="Proteomes" id="UP000006681"/>
    </source>
</evidence>
<dbReference type="PANTHER" id="PTHR37460:SF1">
    <property type="entry name" value="ENDONUCLEASE III"/>
    <property type="match status" value="1"/>
</dbReference>
<organism evidence="1 2">
    <name type="scientific">Vulcanisaeta distributa (strain DSM 14429 / JCM 11212 / NBRC 100878 / IC-017)</name>
    <dbReference type="NCBI Taxonomy" id="572478"/>
    <lineage>
        <taxon>Archaea</taxon>
        <taxon>Thermoproteota</taxon>
        <taxon>Thermoprotei</taxon>
        <taxon>Thermoproteales</taxon>
        <taxon>Thermoproteaceae</taxon>
        <taxon>Vulcanisaeta</taxon>
    </lineage>
</organism>
<protein>
    <recommendedName>
        <fullName evidence="3">GIY-YIG domain-containing protein</fullName>
    </recommendedName>
</protein>
<dbReference type="EMBL" id="CP002100">
    <property type="protein sequence ID" value="ADN51263.1"/>
    <property type="molecule type" value="Genomic_DNA"/>
</dbReference>
<name>E1QNH5_VULDI</name>
<dbReference type="PANTHER" id="PTHR37460">
    <property type="entry name" value="ENDONUCLEASE III"/>
    <property type="match status" value="1"/>
</dbReference>
<gene>
    <name evidence="1" type="ordered locus">Vdis_1891</name>
</gene>
<reference evidence="1 2" key="1">
    <citation type="journal article" date="2010" name="Stand. Genomic Sci.">
        <title>Complete genome sequence of Vulcanisaeta distributa type strain (IC-017).</title>
        <authorList>
            <person name="Mavromatis K."/>
            <person name="Sikorski J."/>
            <person name="Pabst E."/>
            <person name="Teshima H."/>
            <person name="Lapidus A."/>
            <person name="Lucas S."/>
            <person name="Nolan M."/>
            <person name="Glavina Del Rio T."/>
            <person name="Cheng J.F."/>
            <person name="Bruce D."/>
            <person name="Goodwin L."/>
            <person name="Pitluck S."/>
            <person name="Liolios K."/>
            <person name="Ivanova N."/>
            <person name="Mikhailova N."/>
            <person name="Pati A."/>
            <person name="Chen A."/>
            <person name="Palaniappan K."/>
            <person name="Land M."/>
            <person name="Hauser L."/>
            <person name="Chang Y.J."/>
            <person name="Jeffries C.D."/>
            <person name="Rohde M."/>
            <person name="Spring S."/>
            <person name="Goker M."/>
            <person name="Wirth R."/>
            <person name="Woyke T."/>
            <person name="Bristow J."/>
            <person name="Eisen J.A."/>
            <person name="Markowitz V."/>
            <person name="Hugenholtz P."/>
            <person name="Klenk H.P."/>
            <person name="Kyrpides N.C."/>
        </authorList>
    </citation>
    <scope>NUCLEOTIDE SEQUENCE [LARGE SCALE GENOMIC DNA]</scope>
    <source>
        <strain evidence="2">DSM 14429 / JCM 11212 / NBRC 100878 / IC-017</strain>
    </source>
</reference>
<dbReference type="Proteomes" id="UP000006681">
    <property type="component" value="Chromosome"/>
</dbReference>
<proteinExistence type="predicted"/>
<dbReference type="RefSeq" id="WP_013336988.1">
    <property type="nucleotide sequence ID" value="NC_014537.1"/>
</dbReference>
<reference evidence="2" key="2">
    <citation type="journal article" date="2010" name="Stand. Genomic Sci.">
        <title>Complete genome sequence of Vulcanisaeta distributa type strain (IC-017T).</title>
        <authorList>
            <person name="Mavromatis K."/>
            <person name="Sikorski J."/>
            <person name="Pabst E."/>
            <person name="Teshima H."/>
            <person name="Lapidus A."/>
            <person name="Lucas S."/>
            <person name="Nolan M."/>
            <person name="Glavina Del Rio T."/>
            <person name="Cheng J."/>
            <person name="Bruce D."/>
            <person name="Goodwin L."/>
            <person name="Pitluck S."/>
            <person name="Liolios K."/>
            <person name="Ivanova N."/>
            <person name="Mikhailova N."/>
            <person name="Pati A."/>
            <person name="Chen A."/>
            <person name="Palaniappan K."/>
            <person name="Land M."/>
            <person name="Hauser L."/>
            <person name="Chang Y."/>
            <person name="Jeffries C."/>
            <person name="Rohde M."/>
            <person name="Spring S."/>
            <person name="Goker M."/>
            <person name="Wirth R."/>
            <person name="Woyke T."/>
            <person name="Bristow J."/>
            <person name="Eisen J."/>
            <person name="Markowitz V."/>
            <person name="Hugenholtz P."/>
            <person name="Klenk H."/>
            <person name="Kyrpides N."/>
        </authorList>
    </citation>
    <scope>NUCLEOTIDE SEQUENCE [LARGE SCALE GENOMIC DNA]</scope>
    <source>
        <strain evidence="2">DSM 14429 / JCM 11212 / NBRC 100878 / IC-017</strain>
    </source>
</reference>
<dbReference type="AlphaFoldDB" id="E1QNH5"/>
<dbReference type="Pfam" id="PF01986">
    <property type="entry name" value="DUF123"/>
    <property type="match status" value="1"/>
</dbReference>
<sequence length="135" mass="15300">MVRARSYVALFKCRGGRVVTRGRKFMIGNGLYAYVGSCGNACAARIVRHLNKVVNRFWHVDYLHGICDEVAVMVLPFREEDVAKALLTLFPGVLGFGNSDKREDRTHLFRICLNDDDVIKALHELRRVIHEALGN</sequence>
<dbReference type="GeneID" id="9752838"/>
<dbReference type="HOGENOM" id="CLU_115699_2_0_2"/>